<dbReference type="PANTHER" id="PTHR47027">
    <property type="entry name" value="REVERSE TRANSCRIPTASE DOMAIN-CONTAINING PROTEIN"/>
    <property type="match status" value="1"/>
</dbReference>
<proteinExistence type="predicted"/>
<evidence type="ECO:0008006" key="3">
    <source>
        <dbReference type="Google" id="ProtNLM"/>
    </source>
</evidence>
<reference evidence="1" key="1">
    <citation type="submission" date="2023-10" db="EMBL/GenBank/DDBJ databases">
        <authorList>
            <person name="Chen Y."/>
            <person name="Shah S."/>
            <person name="Dougan E. K."/>
            <person name="Thang M."/>
            <person name="Chan C."/>
        </authorList>
    </citation>
    <scope>NUCLEOTIDE SEQUENCE [LARGE SCALE GENOMIC DNA]</scope>
</reference>
<dbReference type="Proteomes" id="UP001189429">
    <property type="component" value="Unassembled WGS sequence"/>
</dbReference>
<accession>A0ABN9Q248</accession>
<sequence>MLLEFCYSHEYVIANTRFQQDPDKQVTYYELQATPVDPITSESFAMIDFLLAPAERLSSVRKLRSDILACISSHHFPVLAQIRLVRDKGERPPRRARRDWESLQHQHVKTAFLSNVRARTGELEGASNEEAADAWGTLRRNICGAIEDCIPAEARSRRRPWISGNTLQLIEQRSLARQSGDIGREKSLAREIKRSARRDRAAWLRDIAAQGNWGAIQKLRRGRKVLQTRLNAVDGMTVGTEERAETFAEFLETVQWRVRPAAVLPERDLPSHLPLPVVESQFTTAELRKAIRKMASGKSVVDGDVPIEAFKEFASAVAQAGQAYGLELHLDKLQLLQCRTNRPLHISGRALETEDALIYLGTSLTPDGRMSGELTRRIGLAHAAFRAVRQVWRHSSLSLQWRLRVFHALIESKLLYSLAAGCFTKADLRRLDGFQARCLRVIMKIPSAYISRISNASVLQKAGAEPASAQLRRRQLRLLGKVIRQPEGSAMRDVSFCPGRSLRPATDRYIRVRGRPRTEWIRTVLPDGLRVAGGFQQLTDAAIDEQHWRKIVKES</sequence>
<evidence type="ECO:0000313" key="2">
    <source>
        <dbReference type="Proteomes" id="UP001189429"/>
    </source>
</evidence>
<dbReference type="PANTHER" id="PTHR47027:SF20">
    <property type="entry name" value="REVERSE TRANSCRIPTASE-LIKE PROTEIN WITH RNA-DIRECTED DNA POLYMERASE DOMAIN"/>
    <property type="match status" value="1"/>
</dbReference>
<keyword evidence="2" id="KW-1185">Reference proteome</keyword>
<evidence type="ECO:0000313" key="1">
    <source>
        <dbReference type="EMBL" id="CAK0799444.1"/>
    </source>
</evidence>
<comment type="caution">
    <text evidence="1">The sequence shown here is derived from an EMBL/GenBank/DDBJ whole genome shotgun (WGS) entry which is preliminary data.</text>
</comment>
<gene>
    <name evidence="1" type="ORF">PCOR1329_LOCUS7897</name>
</gene>
<dbReference type="EMBL" id="CAUYUJ010002151">
    <property type="protein sequence ID" value="CAK0799444.1"/>
    <property type="molecule type" value="Genomic_DNA"/>
</dbReference>
<protein>
    <recommendedName>
        <fullName evidence="3">RNA-directed RNA polymerase</fullName>
    </recommendedName>
</protein>
<organism evidence="1 2">
    <name type="scientific">Prorocentrum cordatum</name>
    <dbReference type="NCBI Taxonomy" id="2364126"/>
    <lineage>
        <taxon>Eukaryota</taxon>
        <taxon>Sar</taxon>
        <taxon>Alveolata</taxon>
        <taxon>Dinophyceae</taxon>
        <taxon>Prorocentrales</taxon>
        <taxon>Prorocentraceae</taxon>
        <taxon>Prorocentrum</taxon>
    </lineage>
</organism>
<name>A0ABN9Q248_9DINO</name>